<name>A0A7S9QDL7_9RHOB</name>
<keyword evidence="3" id="KW-1185">Reference proteome</keyword>
<dbReference type="KEGG" id="poz:I0K15_06675"/>
<evidence type="ECO:0000313" key="3">
    <source>
        <dbReference type="Proteomes" id="UP000594800"/>
    </source>
</evidence>
<evidence type="ECO:0000313" key="2">
    <source>
        <dbReference type="EMBL" id="QPH55413.1"/>
    </source>
</evidence>
<dbReference type="EMBL" id="CP064942">
    <property type="protein sequence ID" value="QPH55413.1"/>
    <property type="molecule type" value="Genomic_DNA"/>
</dbReference>
<accession>A0A7S9QDL7</accession>
<reference evidence="2 3" key="1">
    <citation type="submission" date="2020-11" db="EMBL/GenBank/DDBJ databases">
        <title>Description of Pontivivens ytuae sp. nov. isolated from deep sea sediment of Mariana Trench.</title>
        <authorList>
            <person name="Wang Z."/>
            <person name="Sun Q.-L."/>
            <person name="Xu X.-D."/>
            <person name="Tang Y.-Z."/>
            <person name="Zhang J."/>
        </authorList>
    </citation>
    <scope>NUCLEOTIDE SEQUENCE [LARGE SCALE GENOMIC DNA]</scope>
    <source>
        <strain evidence="2 3">MT2928</strain>
    </source>
</reference>
<protein>
    <submittedName>
        <fullName evidence="2">Uncharacterized protein</fullName>
    </submittedName>
</protein>
<dbReference type="RefSeq" id="WP_196104612.1">
    <property type="nucleotide sequence ID" value="NZ_CP064942.1"/>
</dbReference>
<feature type="signal peptide" evidence="1">
    <location>
        <begin position="1"/>
        <end position="23"/>
    </location>
</feature>
<dbReference type="AlphaFoldDB" id="A0A7S9QDL7"/>
<gene>
    <name evidence="2" type="ORF">I0K15_06675</name>
</gene>
<organism evidence="2 3">
    <name type="scientific">Pontivivens ytuae</name>
    <dbReference type="NCBI Taxonomy" id="2789856"/>
    <lineage>
        <taxon>Bacteria</taxon>
        <taxon>Pseudomonadati</taxon>
        <taxon>Pseudomonadota</taxon>
        <taxon>Alphaproteobacteria</taxon>
        <taxon>Rhodobacterales</taxon>
        <taxon>Paracoccaceae</taxon>
        <taxon>Pontivivens</taxon>
    </lineage>
</organism>
<sequence>MRISIKALALAAALMAVISPAAAQDTGNHHLQGLTGLTAEQLDDMTMEEIAIVIQTRQAPSQGS</sequence>
<keyword evidence="1" id="KW-0732">Signal</keyword>
<evidence type="ECO:0000256" key="1">
    <source>
        <dbReference type="SAM" id="SignalP"/>
    </source>
</evidence>
<proteinExistence type="predicted"/>
<dbReference type="Proteomes" id="UP000594800">
    <property type="component" value="Chromosome"/>
</dbReference>
<feature type="chain" id="PRO_5032493131" evidence="1">
    <location>
        <begin position="24"/>
        <end position="64"/>
    </location>
</feature>